<keyword evidence="3" id="KW-1185">Reference proteome</keyword>
<proteinExistence type="predicted"/>
<keyword evidence="1" id="KW-0732">Signal</keyword>
<reference evidence="2 3" key="1">
    <citation type="submission" date="2019-03" db="EMBL/GenBank/DDBJ databases">
        <title>Flavobacterium AR-3-4 sp. nov. isolated from arctic soil.</title>
        <authorList>
            <person name="Chaudhary D.K."/>
        </authorList>
    </citation>
    <scope>NUCLEOTIDE SEQUENCE [LARGE SCALE GENOMIC DNA]</scope>
    <source>
        <strain evidence="2 3">AR-3-4</strain>
    </source>
</reference>
<evidence type="ECO:0000313" key="2">
    <source>
        <dbReference type="EMBL" id="TDD98574.1"/>
    </source>
</evidence>
<name>A0A4R5CM37_9FLAO</name>
<dbReference type="EMBL" id="SMFK01000002">
    <property type="protein sequence ID" value="TDD98574.1"/>
    <property type="molecule type" value="Genomic_DNA"/>
</dbReference>
<feature type="signal peptide" evidence="1">
    <location>
        <begin position="1"/>
        <end position="22"/>
    </location>
</feature>
<protein>
    <submittedName>
        <fullName evidence="2">Uncharacterized protein</fullName>
    </submittedName>
</protein>
<gene>
    <name evidence="2" type="ORF">E0F76_05450</name>
</gene>
<dbReference type="AlphaFoldDB" id="A0A4R5CM37"/>
<evidence type="ECO:0000256" key="1">
    <source>
        <dbReference type="SAM" id="SignalP"/>
    </source>
</evidence>
<feature type="chain" id="PRO_5020620164" evidence="1">
    <location>
        <begin position="23"/>
        <end position="131"/>
    </location>
</feature>
<comment type="caution">
    <text evidence="2">The sequence shown here is derived from an EMBL/GenBank/DDBJ whole genome shotgun (WGS) entry which is preliminary data.</text>
</comment>
<sequence>MKAITTIITIMLLFLSSDKIQAQDLTDTKSLLKSKIWITNAGRKATMRFTDTEIIYYINDEFFGSQKYHLSDKNYIDASYDHAKVGLVSTGNYIFYEKDGCSYIKFVNPSEFKMGTPTTEGPVWITVVAKP</sequence>
<dbReference type="Proteomes" id="UP000295479">
    <property type="component" value="Unassembled WGS sequence"/>
</dbReference>
<accession>A0A4R5CM37</accession>
<dbReference type="RefSeq" id="WP_132002463.1">
    <property type="nucleotide sequence ID" value="NZ_SMFK01000002.1"/>
</dbReference>
<organism evidence="2 3">
    <name type="scientific">Flavobacterium cellulosilyticum</name>
    <dbReference type="NCBI Taxonomy" id="2541731"/>
    <lineage>
        <taxon>Bacteria</taxon>
        <taxon>Pseudomonadati</taxon>
        <taxon>Bacteroidota</taxon>
        <taxon>Flavobacteriia</taxon>
        <taxon>Flavobacteriales</taxon>
        <taxon>Flavobacteriaceae</taxon>
        <taxon>Flavobacterium</taxon>
    </lineage>
</organism>
<evidence type="ECO:0000313" key="3">
    <source>
        <dbReference type="Proteomes" id="UP000295479"/>
    </source>
</evidence>